<dbReference type="PROSITE" id="PS00039">
    <property type="entry name" value="DEAD_ATP_HELICASE"/>
    <property type="match status" value="1"/>
</dbReference>
<dbReference type="Gene3D" id="3.40.50.300">
    <property type="entry name" value="P-loop containing nucleotide triphosphate hydrolases"/>
    <property type="match status" value="2"/>
</dbReference>
<comment type="similarity">
    <text evidence="5 7">Belongs to the DEAD box helicase family.</text>
</comment>
<evidence type="ECO:0000259" key="9">
    <source>
        <dbReference type="PROSITE" id="PS51192"/>
    </source>
</evidence>
<dbReference type="EMBL" id="CP011856">
    <property type="protein sequence ID" value="AKM54019.1"/>
    <property type="molecule type" value="Genomic_DNA"/>
</dbReference>
<protein>
    <submittedName>
        <fullName evidence="12">DEAD-box ATP-dependent RNA helicase</fullName>
    </submittedName>
</protein>
<proteinExistence type="inferred from homology"/>
<dbReference type="PANTHER" id="PTHR47959">
    <property type="entry name" value="ATP-DEPENDENT RNA HELICASE RHLE-RELATED"/>
    <property type="match status" value="1"/>
</dbReference>
<dbReference type="CDD" id="cd00268">
    <property type="entry name" value="DEADc"/>
    <property type="match status" value="1"/>
</dbReference>
<keyword evidence="2 7" id="KW-0378">Hydrolase</keyword>
<evidence type="ECO:0000259" key="10">
    <source>
        <dbReference type="PROSITE" id="PS51194"/>
    </source>
</evidence>
<evidence type="ECO:0000256" key="3">
    <source>
        <dbReference type="ARBA" id="ARBA00022806"/>
    </source>
</evidence>
<dbReference type="Pfam" id="PF00271">
    <property type="entry name" value="Helicase_C"/>
    <property type="match status" value="1"/>
</dbReference>
<dbReference type="InterPro" id="IPR011545">
    <property type="entry name" value="DEAD/DEAH_box_helicase_dom"/>
</dbReference>
<dbReference type="GO" id="GO:0003724">
    <property type="term" value="F:RNA helicase activity"/>
    <property type="evidence" value="ECO:0007669"/>
    <property type="project" value="InterPro"/>
</dbReference>
<dbReference type="SMART" id="SM00487">
    <property type="entry name" value="DEXDc"/>
    <property type="match status" value="1"/>
</dbReference>
<dbReference type="GO" id="GO:0016787">
    <property type="term" value="F:hydrolase activity"/>
    <property type="evidence" value="ECO:0007669"/>
    <property type="project" value="UniProtKB-KW"/>
</dbReference>
<dbReference type="InterPro" id="IPR050079">
    <property type="entry name" value="DEAD_box_RNA_helicase"/>
</dbReference>
<evidence type="ECO:0000256" key="1">
    <source>
        <dbReference type="ARBA" id="ARBA00022741"/>
    </source>
</evidence>
<evidence type="ECO:0000313" key="13">
    <source>
        <dbReference type="Proteomes" id="UP000035661"/>
    </source>
</evidence>
<dbReference type="AlphaFoldDB" id="A0A0H3XKQ2"/>
<dbReference type="InterPro" id="IPR027417">
    <property type="entry name" value="P-loop_NTPase"/>
</dbReference>
<evidence type="ECO:0000256" key="2">
    <source>
        <dbReference type="ARBA" id="ARBA00022801"/>
    </source>
</evidence>
<feature type="short sequence motif" description="Q motif" evidence="6">
    <location>
        <begin position="1"/>
        <end position="29"/>
    </location>
</feature>
<feature type="domain" description="Helicase ATP-binding" evidence="9">
    <location>
        <begin position="32"/>
        <end position="202"/>
    </location>
</feature>
<dbReference type="CDD" id="cd18787">
    <property type="entry name" value="SF2_C_DEAD"/>
    <property type="match status" value="1"/>
</dbReference>
<evidence type="ECO:0000256" key="5">
    <source>
        <dbReference type="ARBA" id="ARBA00038437"/>
    </source>
</evidence>
<reference evidence="12 13" key="1">
    <citation type="journal article" date="2015" name="Genome Biol. Evol.">
        <title>Found and Lost: The Fates of Horizontally Acquired Genes in Arthropod-Symbiotic Spiroplasma.</title>
        <authorList>
            <person name="Lo W.S."/>
            <person name="Gasparich G.E."/>
            <person name="Kuo C.H."/>
        </authorList>
    </citation>
    <scope>NUCLEOTIDE SEQUENCE [LARGE SCALE GENOMIC DNA]</scope>
    <source>
        <strain evidence="13">TDA-040725-5</strain>
    </source>
</reference>
<keyword evidence="1 7" id="KW-0547">Nucleotide-binding</keyword>
<sequence length="433" mass="49336">MNFNELNLKQELHRAILKTGYVKATEIQQKAIPVAIDNYDIIGKSHTGTGKTAAFVLPILHNLDVNLKKPQAIILCPTRELATQVLDQVRKYALFLHGVNATLLCGGSQIKSQIYALKKANVVVGTPGRIADHLNRHTLRLNNIKTIVLDEADEMLKMGFKKDIDLVFNNAPQNYQTLLFSATMSKPVLEIANTYQKNPVSITVQKNTLEQNNINQYYIDTYGLNKEEVLIKLYQELKPKLSIIFSNTKMYTEKIAKLLASQGIKSRVINGDKKQGDRYRSMQAFRNQEVSVLIATDVAARGIDVDGVDYVFNYDLPVELESYTHRIGRTARAGAKGTAITFINSRNSLNDLRKIEQYQKKAINPYDISSYNLTKDFSKSHSSSMPKFKKAFDSKNNRSWNKPSKTKKEWNTKHSTTKNHKDYQFDYRFKKTK</sequence>
<dbReference type="PROSITE" id="PS51195">
    <property type="entry name" value="Q_MOTIF"/>
    <property type="match status" value="1"/>
</dbReference>
<dbReference type="STRING" id="315358.SERIO_v1c04400"/>
<keyword evidence="3 7" id="KW-0347">Helicase</keyword>
<reference evidence="13" key="2">
    <citation type="submission" date="2015-06" db="EMBL/GenBank/DDBJ databases">
        <title>Complete genome sequence of Spiroplasma eriocheiris TDA-040725-5 (DSM 21848).</title>
        <authorList>
            <person name="Lo W.-S."/>
            <person name="Kuo C.-H."/>
        </authorList>
    </citation>
    <scope>NUCLEOTIDE SEQUENCE [LARGE SCALE GENOMIC DNA]</scope>
    <source>
        <strain evidence="13">TDA-040725-5</strain>
    </source>
</reference>
<dbReference type="Pfam" id="PF00270">
    <property type="entry name" value="DEAD"/>
    <property type="match status" value="1"/>
</dbReference>
<dbReference type="InterPro" id="IPR044742">
    <property type="entry name" value="DEAD/DEAH_RhlB"/>
</dbReference>
<dbReference type="InterPro" id="IPR001650">
    <property type="entry name" value="Helicase_C-like"/>
</dbReference>
<dbReference type="GO" id="GO:0005829">
    <property type="term" value="C:cytosol"/>
    <property type="evidence" value="ECO:0007669"/>
    <property type="project" value="TreeGrafter"/>
</dbReference>
<feature type="domain" description="DEAD-box RNA helicase Q" evidence="11">
    <location>
        <begin position="1"/>
        <end position="29"/>
    </location>
</feature>
<evidence type="ECO:0000256" key="7">
    <source>
        <dbReference type="RuleBase" id="RU000492"/>
    </source>
</evidence>
<feature type="domain" description="Helicase C-terminal" evidence="10">
    <location>
        <begin position="229"/>
        <end position="374"/>
    </location>
</feature>
<dbReference type="Proteomes" id="UP000035661">
    <property type="component" value="Chromosome"/>
</dbReference>
<dbReference type="RefSeq" id="WP_053040811.1">
    <property type="nucleotide sequence ID" value="NZ_CP011856.1"/>
</dbReference>
<evidence type="ECO:0000256" key="6">
    <source>
        <dbReference type="PROSITE-ProRule" id="PRU00552"/>
    </source>
</evidence>
<dbReference type="KEGG" id="seri:SERIO_v1c04400"/>
<dbReference type="InterPro" id="IPR014001">
    <property type="entry name" value="Helicase_ATP-bd"/>
</dbReference>
<dbReference type="InterPro" id="IPR000629">
    <property type="entry name" value="RNA-helicase_DEAD-box_CS"/>
</dbReference>
<dbReference type="PROSITE" id="PS51194">
    <property type="entry name" value="HELICASE_CTER"/>
    <property type="match status" value="1"/>
</dbReference>
<feature type="region of interest" description="Disordered" evidence="8">
    <location>
        <begin position="378"/>
        <end position="417"/>
    </location>
</feature>
<dbReference type="InterPro" id="IPR014014">
    <property type="entry name" value="RNA_helicase_DEAD_Q_motif"/>
</dbReference>
<gene>
    <name evidence="12" type="ORF">SERIO_v1c04400</name>
</gene>
<dbReference type="GO" id="GO:0003676">
    <property type="term" value="F:nucleic acid binding"/>
    <property type="evidence" value="ECO:0007669"/>
    <property type="project" value="InterPro"/>
</dbReference>
<dbReference type="SMART" id="SM00490">
    <property type="entry name" value="HELICc"/>
    <property type="match status" value="1"/>
</dbReference>
<keyword evidence="13" id="KW-1185">Reference proteome</keyword>
<dbReference type="GO" id="GO:0005524">
    <property type="term" value="F:ATP binding"/>
    <property type="evidence" value="ECO:0007669"/>
    <property type="project" value="UniProtKB-KW"/>
</dbReference>
<name>A0A0H3XKQ2_9MOLU</name>
<evidence type="ECO:0000256" key="8">
    <source>
        <dbReference type="SAM" id="MobiDB-lite"/>
    </source>
</evidence>
<organism evidence="12 13">
    <name type="scientific">Spiroplasma eriocheiris</name>
    <dbReference type="NCBI Taxonomy" id="315358"/>
    <lineage>
        <taxon>Bacteria</taxon>
        <taxon>Bacillati</taxon>
        <taxon>Mycoplasmatota</taxon>
        <taxon>Mollicutes</taxon>
        <taxon>Entomoplasmatales</taxon>
        <taxon>Spiroplasmataceae</taxon>
        <taxon>Spiroplasma</taxon>
    </lineage>
</organism>
<dbReference type="SUPFAM" id="SSF52540">
    <property type="entry name" value="P-loop containing nucleoside triphosphate hydrolases"/>
    <property type="match status" value="1"/>
</dbReference>
<evidence type="ECO:0000313" key="12">
    <source>
        <dbReference type="EMBL" id="AKM54019.1"/>
    </source>
</evidence>
<keyword evidence="4 7" id="KW-0067">ATP-binding</keyword>
<evidence type="ECO:0000259" key="11">
    <source>
        <dbReference type="PROSITE" id="PS51195"/>
    </source>
</evidence>
<accession>A0A0H3XKQ2</accession>
<evidence type="ECO:0000256" key="4">
    <source>
        <dbReference type="ARBA" id="ARBA00022840"/>
    </source>
</evidence>
<dbReference type="PANTHER" id="PTHR47959:SF1">
    <property type="entry name" value="ATP-DEPENDENT RNA HELICASE DBPA"/>
    <property type="match status" value="1"/>
</dbReference>
<dbReference type="PATRIC" id="fig|743698.3.peg.441"/>
<dbReference type="PROSITE" id="PS51192">
    <property type="entry name" value="HELICASE_ATP_BIND_1"/>
    <property type="match status" value="1"/>
</dbReference>